<name>A0ABQ4ZLV9_9ASTR</name>
<evidence type="ECO:0000313" key="2">
    <source>
        <dbReference type="EMBL" id="GJS90842.1"/>
    </source>
</evidence>
<reference evidence="2" key="2">
    <citation type="submission" date="2022-01" db="EMBL/GenBank/DDBJ databases">
        <authorList>
            <person name="Yamashiro T."/>
            <person name="Shiraishi A."/>
            <person name="Satake H."/>
            <person name="Nakayama K."/>
        </authorList>
    </citation>
    <scope>NUCLEOTIDE SEQUENCE</scope>
</reference>
<sequence>MTMELHSPKAKSSKVPMSFKTYQDFCLRQELLEYMDVHDNDASESLQPSWGKNMYFGVISFNFQWEVVYTRYRRVSTSPCMSKDVKTKPLRKIVAFSEGSDNSKLMEKMEALTTKIDSQFKDIKGEIGKTYDPPINTNDKTTIIHDDSDDEANKADKEDNPSSSKPKKSD</sequence>
<protein>
    <submittedName>
        <fullName evidence="2">Uncharacterized protein</fullName>
    </submittedName>
</protein>
<feature type="region of interest" description="Disordered" evidence="1">
    <location>
        <begin position="126"/>
        <end position="170"/>
    </location>
</feature>
<gene>
    <name evidence="2" type="ORF">Tco_0773478</name>
</gene>
<organism evidence="2 3">
    <name type="scientific">Tanacetum coccineum</name>
    <dbReference type="NCBI Taxonomy" id="301880"/>
    <lineage>
        <taxon>Eukaryota</taxon>
        <taxon>Viridiplantae</taxon>
        <taxon>Streptophyta</taxon>
        <taxon>Embryophyta</taxon>
        <taxon>Tracheophyta</taxon>
        <taxon>Spermatophyta</taxon>
        <taxon>Magnoliopsida</taxon>
        <taxon>eudicotyledons</taxon>
        <taxon>Gunneridae</taxon>
        <taxon>Pentapetalae</taxon>
        <taxon>asterids</taxon>
        <taxon>campanulids</taxon>
        <taxon>Asterales</taxon>
        <taxon>Asteraceae</taxon>
        <taxon>Asteroideae</taxon>
        <taxon>Anthemideae</taxon>
        <taxon>Anthemidinae</taxon>
        <taxon>Tanacetum</taxon>
    </lineage>
</organism>
<feature type="compositionally biased region" description="Basic and acidic residues" evidence="1">
    <location>
        <begin position="142"/>
        <end position="160"/>
    </location>
</feature>
<reference evidence="2" key="1">
    <citation type="journal article" date="2022" name="Int. J. Mol. Sci.">
        <title>Draft Genome of Tanacetum Coccineum: Genomic Comparison of Closely Related Tanacetum-Family Plants.</title>
        <authorList>
            <person name="Yamashiro T."/>
            <person name="Shiraishi A."/>
            <person name="Nakayama K."/>
            <person name="Satake H."/>
        </authorList>
    </citation>
    <scope>NUCLEOTIDE SEQUENCE</scope>
</reference>
<evidence type="ECO:0000313" key="3">
    <source>
        <dbReference type="Proteomes" id="UP001151760"/>
    </source>
</evidence>
<dbReference type="Proteomes" id="UP001151760">
    <property type="component" value="Unassembled WGS sequence"/>
</dbReference>
<evidence type="ECO:0000256" key="1">
    <source>
        <dbReference type="SAM" id="MobiDB-lite"/>
    </source>
</evidence>
<keyword evidence="3" id="KW-1185">Reference proteome</keyword>
<comment type="caution">
    <text evidence="2">The sequence shown here is derived from an EMBL/GenBank/DDBJ whole genome shotgun (WGS) entry which is preliminary data.</text>
</comment>
<accession>A0ABQ4ZLV9</accession>
<proteinExistence type="predicted"/>
<dbReference type="EMBL" id="BQNB010011459">
    <property type="protein sequence ID" value="GJS90842.1"/>
    <property type="molecule type" value="Genomic_DNA"/>
</dbReference>